<sequence length="767" mass="85152">MASTGNTPTGPPAATPADAPAATADLPAGPPADAKPTFRVTQVFPATGRTIVDDWKATYPSGIPHGYTVVHETGAKQPEHYIEYFLSAEAYTKPHDDYAAIFSTENGRFPKHTVVEPCLNRRMKLWDATRIQDVANSIRKRHWIFIRDLKYPEGPMDLFHYFDAQDIYDHGFLNLWNVIAHLASENFNLKKAPATIIYYEVGAWTDSWVDKPGSQQKLTAFYGPDVISVLSEEEKEEVRKLKDDDFIVVRLALTHRMDMLRMGTWAKYREWPGTSLEAVWKSGHIHLWLAGKAPYCTRGGLPPLHPDTADIDALPEQHEEFAKPTPAQPQYHTSGRVLSQQYSAPIRSPMLQHRYGEQASMHPMQSPRPSVLSPVSSAQASMTQTQGPMHPAFRGAGRGAAPLVSSGNFSRQFTPQAGFPPAITAPTANTSYQPSAKYPIRVHLGRGSPPFGGPTPPGSGPLAPTVAGLAMPSQMNMAAPSITPTEARVPPHLLSTMPEEHKEEAEDKIEERPIEQPTEKVEEKPMEKTEEKPMEDIEVPTNKAIDTNAAPTAIAEDQSQRNFSLAQPQTREPFGGQHRNFTEQNPSAAPMSHKPDGNAFGSSVTSSQSSNWHYKDSSGLHGPTYRFEPSNKHAQKPRTFSRSSAESCPNDLFKKTNDPWDYVDCACRKCQRRNRSVRFVMENRPSTTERHATVRIFGQVLKAYGIVEDAYFRNHKHFETTQPPCGFIVLGNTQQAMTVAMLPEAWISELGTTVKMQAPHGSSYGRD</sequence>
<accession>A0A9P9AI63</accession>
<protein>
    <submittedName>
        <fullName evidence="2">Uncharacterized protein</fullName>
    </submittedName>
</protein>
<name>A0A9P9AI63_9PEZI</name>
<keyword evidence="3" id="KW-1185">Reference proteome</keyword>
<feature type="compositionally biased region" description="Polar residues" evidence="1">
    <location>
        <begin position="600"/>
        <end position="612"/>
    </location>
</feature>
<feature type="region of interest" description="Disordered" evidence="1">
    <location>
        <begin position="569"/>
        <end position="648"/>
    </location>
</feature>
<evidence type="ECO:0000313" key="3">
    <source>
        <dbReference type="Proteomes" id="UP000770015"/>
    </source>
</evidence>
<evidence type="ECO:0000313" key="2">
    <source>
        <dbReference type="EMBL" id="KAH6697084.1"/>
    </source>
</evidence>
<comment type="caution">
    <text evidence="2">The sequence shown here is derived from an EMBL/GenBank/DDBJ whole genome shotgun (WGS) entry which is preliminary data.</text>
</comment>
<feature type="compositionally biased region" description="Polar residues" evidence="1">
    <location>
        <begin position="638"/>
        <end position="647"/>
    </location>
</feature>
<dbReference type="AlphaFoldDB" id="A0A9P9AI63"/>
<proteinExistence type="predicted"/>
<dbReference type="OrthoDB" id="3941926at2759"/>
<dbReference type="Proteomes" id="UP000770015">
    <property type="component" value="Unassembled WGS sequence"/>
</dbReference>
<feature type="region of interest" description="Disordered" evidence="1">
    <location>
        <begin position="1"/>
        <end position="36"/>
    </location>
</feature>
<reference evidence="2" key="1">
    <citation type="journal article" date="2021" name="Nat. Commun.">
        <title>Genetic determinants of endophytism in the Arabidopsis root mycobiome.</title>
        <authorList>
            <person name="Mesny F."/>
            <person name="Miyauchi S."/>
            <person name="Thiergart T."/>
            <person name="Pickel B."/>
            <person name="Atanasova L."/>
            <person name="Karlsson M."/>
            <person name="Huettel B."/>
            <person name="Barry K.W."/>
            <person name="Haridas S."/>
            <person name="Chen C."/>
            <person name="Bauer D."/>
            <person name="Andreopoulos W."/>
            <person name="Pangilinan J."/>
            <person name="LaButti K."/>
            <person name="Riley R."/>
            <person name="Lipzen A."/>
            <person name="Clum A."/>
            <person name="Drula E."/>
            <person name="Henrissat B."/>
            <person name="Kohler A."/>
            <person name="Grigoriev I.V."/>
            <person name="Martin F.M."/>
            <person name="Hacquard S."/>
        </authorList>
    </citation>
    <scope>NUCLEOTIDE SEQUENCE</scope>
    <source>
        <strain evidence="2">MPI-SDFR-AT-0117</strain>
    </source>
</reference>
<organism evidence="2 3">
    <name type="scientific">Plectosphaerella plurivora</name>
    <dbReference type="NCBI Taxonomy" id="936078"/>
    <lineage>
        <taxon>Eukaryota</taxon>
        <taxon>Fungi</taxon>
        <taxon>Dikarya</taxon>
        <taxon>Ascomycota</taxon>
        <taxon>Pezizomycotina</taxon>
        <taxon>Sordariomycetes</taxon>
        <taxon>Hypocreomycetidae</taxon>
        <taxon>Glomerellales</taxon>
        <taxon>Plectosphaerellaceae</taxon>
        <taxon>Plectosphaerella</taxon>
    </lineage>
</organism>
<gene>
    <name evidence="2" type="ORF">F5X68DRAFT_257359</name>
</gene>
<feature type="compositionally biased region" description="Low complexity" evidence="1">
    <location>
        <begin position="15"/>
        <end position="34"/>
    </location>
</feature>
<dbReference type="EMBL" id="JAGSXJ010000001">
    <property type="protein sequence ID" value="KAH6697084.1"/>
    <property type="molecule type" value="Genomic_DNA"/>
</dbReference>
<feature type="region of interest" description="Disordered" evidence="1">
    <location>
        <begin position="500"/>
        <end position="535"/>
    </location>
</feature>
<evidence type="ECO:0000256" key="1">
    <source>
        <dbReference type="SAM" id="MobiDB-lite"/>
    </source>
</evidence>